<evidence type="ECO:0000256" key="1">
    <source>
        <dbReference type="SAM" id="SignalP"/>
    </source>
</evidence>
<dbReference type="RefSeq" id="WP_009542794.1">
    <property type="nucleotide sequence ID" value="NZ_ANHY01000031.1"/>
</dbReference>
<dbReference type="EMBL" id="ANHY01000031">
    <property type="protein sequence ID" value="EKV26368.1"/>
    <property type="molecule type" value="Genomic_DNA"/>
</dbReference>
<evidence type="ECO:0000313" key="2">
    <source>
        <dbReference type="EMBL" id="EKV26368.1"/>
    </source>
</evidence>
<dbReference type="AlphaFoldDB" id="K9H6X9"/>
<dbReference type="STRING" id="1238182.C882_2803"/>
<keyword evidence="1" id="KW-0732">Signal</keyword>
<feature type="signal peptide" evidence="1">
    <location>
        <begin position="1"/>
        <end position="32"/>
    </location>
</feature>
<feature type="chain" id="PRO_5003929905" evidence="1">
    <location>
        <begin position="33"/>
        <end position="108"/>
    </location>
</feature>
<comment type="caution">
    <text evidence="2">The sequence shown here is derived from an EMBL/GenBank/DDBJ whole genome shotgun (WGS) entry which is preliminary data.</text>
</comment>
<dbReference type="Proteomes" id="UP000009881">
    <property type="component" value="Unassembled WGS sequence"/>
</dbReference>
<keyword evidence="3" id="KW-1185">Reference proteome</keyword>
<dbReference type="OrthoDB" id="9788513at2"/>
<reference evidence="2 3" key="1">
    <citation type="journal article" date="2013" name="Genome Announc.">
        <title>Draft Genome Sequence of an Alphaproteobacterium, Caenispirillum salinarum AK4(T), Isolated from a Solar Saltern.</title>
        <authorList>
            <person name="Khatri I."/>
            <person name="Singh A."/>
            <person name="Korpole S."/>
            <person name="Pinnaka A.K."/>
            <person name="Subramanian S."/>
        </authorList>
    </citation>
    <scope>NUCLEOTIDE SEQUENCE [LARGE SCALE GENOMIC DNA]</scope>
    <source>
        <strain evidence="2 3">AK4</strain>
    </source>
</reference>
<protein>
    <submittedName>
        <fullName evidence="2">Octaheme tetrathionate reductase</fullName>
    </submittedName>
</protein>
<proteinExistence type="predicted"/>
<accession>K9H6X9</accession>
<dbReference type="InterPro" id="IPR036280">
    <property type="entry name" value="Multihaem_cyt_sf"/>
</dbReference>
<organism evidence="2 3">
    <name type="scientific">Caenispirillum salinarum AK4</name>
    <dbReference type="NCBI Taxonomy" id="1238182"/>
    <lineage>
        <taxon>Bacteria</taxon>
        <taxon>Pseudomonadati</taxon>
        <taxon>Pseudomonadota</taxon>
        <taxon>Alphaproteobacteria</taxon>
        <taxon>Rhodospirillales</taxon>
        <taxon>Novispirillaceae</taxon>
        <taxon>Caenispirillum</taxon>
    </lineage>
</organism>
<gene>
    <name evidence="2" type="ORF">C882_2803</name>
</gene>
<sequence>MFTMFRPGTRTGLRRAALLLAAAVIAAAPVHAGSSTADHSKFEQLQKPFATGPDVTEACLDCHTETGQQVMHSVHWTWAKENARTGRVEGKLTTINSFCGSPISNEPR</sequence>
<evidence type="ECO:0000313" key="3">
    <source>
        <dbReference type="Proteomes" id="UP000009881"/>
    </source>
</evidence>
<name>K9H6X9_9PROT</name>
<dbReference type="SUPFAM" id="SSF48695">
    <property type="entry name" value="Multiheme cytochromes"/>
    <property type="match status" value="1"/>
</dbReference>